<dbReference type="Proteomes" id="UP000324705">
    <property type="component" value="Chromosome 7B"/>
</dbReference>
<name>A0A9R1C4Q0_TRITD</name>
<evidence type="ECO:0000313" key="4">
    <source>
        <dbReference type="EMBL" id="VAI91457.1"/>
    </source>
</evidence>
<keyword evidence="3" id="KW-1133">Transmembrane helix</keyword>
<dbReference type="OMA" id="TLAAECI"/>
<organism evidence="4 5">
    <name type="scientific">Triticum turgidum subsp. durum</name>
    <name type="common">Durum wheat</name>
    <name type="synonym">Triticum durum</name>
    <dbReference type="NCBI Taxonomy" id="4567"/>
    <lineage>
        <taxon>Eukaryota</taxon>
        <taxon>Viridiplantae</taxon>
        <taxon>Streptophyta</taxon>
        <taxon>Embryophyta</taxon>
        <taxon>Tracheophyta</taxon>
        <taxon>Spermatophyta</taxon>
        <taxon>Magnoliopsida</taxon>
        <taxon>Liliopsida</taxon>
        <taxon>Poales</taxon>
        <taxon>Poaceae</taxon>
        <taxon>BOP clade</taxon>
        <taxon>Pooideae</taxon>
        <taxon>Triticodae</taxon>
        <taxon>Triticeae</taxon>
        <taxon>Triticinae</taxon>
        <taxon>Triticum</taxon>
    </lineage>
</organism>
<dbReference type="AlphaFoldDB" id="A0A9R1C4Q0"/>
<dbReference type="GO" id="GO:0009506">
    <property type="term" value="C:plasmodesma"/>
    <property type="evidence" value="ECO:0007669"/>
    <property type="project" value="TreeGrafter"/>
</dbReference>
<dbReference type="EMBL" id="LT934124">
    <property type="protein sequence ID" value="VAI91457.1"/>
    <property type="molecule type" value="Genomic_DNA"/>
</dbReference>
<feature type="transmembrane region" description="Helical" evidence="3">
    <location>
        <begin position="29"/>
        <end position="52"/>
    </location>
</feature>
<reference evidence="4 5" key="1">
    <citation type="submission" date="2017-09" db="EMBL/GenBank/DDBJ databases">
        <authorList>
            <consortium name="International Durum Wheat Genome Sequencing Consortium (IDWGSC)"/>
            <person name="Milanesi L."/>
        </authorList>
    </citation>
    <scope>NUCLEOTIDE SEQUENCE [LARGE SCALE GENOMIC DNA]</scope>
    <source>
        <strain evidence="5">cv. Svevo</strain>
    </source>
</reference>
<sequence length="204" mass="21448">MSLITDDPDRAPRDCTAARRHQSGRRRRWLLIAAASAMALLLAMAIILWLTLRPSSPRFRLLSATASTNATGGMAGTVLLDAYVVAHNPNAHALALYDGLRARASYAGLQLAAAAPIPPFQQAQGDVMLSAALSSSSSAAEETTAGGRSPALLTLRVGGRLRWKVVVWVSSSRTLAAECIAAAVSPSQLRAVVVQDCQCATTIE</sequence>
<evidence type="ECO:0000256" key="2">
    <source>
        <dbReference type="ARBA" id="ARBA00023136"/>
    </source>
</evidence>
<dbReference type="Gramene" id="TRITD7Bv1G185010.1">
    <property type="protein sequence ID" value="TRITD7Bv1G185010.1"/>
    <property type="gene ID" value="TRITD7Bv1G185010"/>
</dbReference>
<keyword evidence="2 3" id="KW-0472">Membrane</keyword>
<evidence type="ECO:0000256" key="1">
    <source>
        <dbReference type="ARBA" id="ARBA00004370"/>
    </source>
</evidence>
<gene>
    <name evidence="4" type="ORF">TRITD_7Bv1G185010</name>
</gene>
<evidence type="ECO:0000256" key="3">
    <source>
        <dbReference type="SAM" id="Phobius"/>
    </source>
</evidence>
<evidence type="ECO:0000313" key="5">
    <source>
        <dbReference type="Proteomes" id="UP000324705"/>
    </source>
</evidence>
<keyword evidence="5" id="KW-1185">Reference proteome</keyword>
<comment type="subcellular location">
    <subcellularLocation>
        <location evidence="1">Membrane</location>
    </subcellularLocation>
</comment>
<dbReference type="InterPro" id="IPR044839">
    <property type="entry name" value="NDR1-like"/>
</dbReference>
<proteinExistence type="predicted"/>
<accession>A0A9R1C4Q0</accession>
<evidence type="ECO:0008006" key="6">
    <source>
        <dbReference type="Google" id="ProtNLM"/>
    </source>
</evidence>
<protein>
    <recommendedName>
        <fullName evidence="6">Late embryogenesis abundant protein LEA-2 subgroup domain-containing protein</fullName>
    </recommendedName>
</protein>
<keyword evidence="3" id="KW-0812">Transmembrane</keyword>
<dbReference type="PANTHER" id="PTHR31415">
    <property type="entry name" value="OS05G0367900 PROTEIN"/>
    <property type="match status" value="1"/>
</dbReference>
<dbReference type="GO" id="GO:0098542">
    <property type="term" value="P:defense response to other organism"/>
    <property type="evidence" value="ECO:0007669"/>
    <property type="project" value="InterPro"/>
</dbReference>
<dbReference type="PANTHER" id="PTHR31415:SF95">
    <property type="entry name" value="LATE EMBRYOGENESIS ABUNDANT PROTEIN LEA-2 SUBGROUP DOMAIN-CONTAINING PROTEIN"/>
    <property type="match status" value="1"/>
</dbReference>
<dbReference type="GO" id="GO:0005886">
    <property type="term" value="C:plasma membrane"/>
    <property type="evidence" value="ECO:0007669"/>
    <property type="project" value="TreeGrafter"/>
</dbReference>